<evidence type="ECO:0000256" key="2">
    <source>
        <dbReference type="ARBA" id="ARBA00022801"/>
    </source>
</evidence>
<feature type="binding site" evidence="3">
    <location>
        <position position="90"/>
    </location>
    <ligand>
        <name>a divalent metal cation</name>
        <dbReference type="ChEBI" id="CHEBI:60240"/>
        <label>1</label>
    </ligand>
</feature>
<dbReference type="GO" id="GO:0004536">
    <property type="term" value="F:DNA nuclease activity"/>
    <property type="evidence" value="ECO:0007669"/>
    <property type="project" value="InterPro"/>
</dbReference>
<dbReference type="GO" id="GO:0046872">
    <property type="term" value="F:metal ion binding"/>
    <property type="evidence" value="ECO:0007669"/>
    <property type="project" value="UniProtKB-KW"/>
</dbReference>
<dbReference type="InterPro" id="IPR032466">
    <property type="entry name" value="Metal_Hydrolase"/>
</dbReference>
<evidence type="ECO:0000256" key="1">
    <source>
        <dbReference type="ARBA" id="ARBA00022723"/>
    </source>
</evidence>
<dbReference type="PANTHER" id="PTHR46124">
    <property type="entry name" value="D-AMINOACYL-TRNA DEACYLASE"/>
    <property type="match status" value="1"/>
</dbReference>
<keyword evidence="2" id="KW-0378">Hydrolase</keyword>
<dbReference type="Gene3D" id="3.20.20.140">
    <property type="entry name" value="Metal-dependent hydrolases"/>
    <property type="match status" value="1"/>
</dbReference>
<dbReference type="GO" id="GO:0005829">
    <property type="term" value="C:cytosol"/>
    <property type="evidence" value="ECO:0007669"/>
    <property type="project" value="TreeGrafter"/>
</dbReference>
<dbReference type="PROSITE" id="PS01091">
    <property type="entry name" value="TATD_3"/>
    <property type="match status" value="1"/>
</dbReference>
<dbReference type="EMBL" id="MFLJ01000002">
    <property type="protein sequence ID" value="OGG65052.1"/>
    <property type="molecule type" value="Genomic_DNA"/>
</dbReference>
<dbReference type="AlphaFoldDB" id="A0A1F6DVK0"/>
<dbReference type="GO" id="GO:0016788">
    <property type="term" value="F:hydrolase activity, acting on ester bonds"/>
    <property type="evidence" value="ECO:0007669"/>
    <property type="project" value="InterPro"/>
</dbReference>
<dbReference type="STRING" id="1798496.A3C94_03150"/>
<proteinExistence type="predicted"/>
<evidence type="ECO:0000313" key="5">
    <source>
        <dbReference type="Proteomes" id="UP000177232"/>
    </source>
</evidence>
<feature type="binding site" evidence="3">
    <location>
        <position position="212"/>
    </location>
    <ligand>
        <name>a divalent metal cation</name>
        <dbReference type="ChEBI" id="CHEBI:60240"/>
        <label>1</label>
    </ligand>
</feature>
<feature type="binding site" evidence="3">
    <location>
        <position position="9"/>
    </location>
    <ligand>
        <name>a divalent metal cation</name>
        <dbReference type="ChEBI" id="CHEBI:60240"/>
        <label>1</label>
    </ligand>
</feature>
<accession>A0A1F6DVK0</accession>
<feature type="binding site" evidence="3">
    <location>
        <position position="164"/>
    </location>
    <ligand>
        <name>a divalent metal cation</name>
        <dbReference type="ChEBI" id="CHEBI:60240"/>
        <label>2</label>
    </ligand>
</feature>
<dbReference type="InterPro" id="IPR018228">
    <property type="entry name" value="DNase_TatD-rel_CS"/>
</dbReference>
<sequence length="265" mass="28981">MNIRYFDAHCHLQFDDYAADSDALVARMRDEGVAGIVVGVDYESSEKAVALAEKHEHLFAAVGTHPNNVGRRTSYIGEFARHPKVVAVGECGLDYYRPAEVNDEVKEKQKEILQKQIALAAELDKPLIIHCRPSKGTMDAYHDLISMLKEAKTAHGEVVRGDIHFFVGGAAEAEALIALGFTVSFTAVITFARDYDAVIRAVPLASILSETDAPYVAPASRRGKRNDPLAVVEVVSRIAAIRGEDPKIVRAALLANAKRLFTLKD</sequence>
<dbReference type="Proteomes" id="UP000177232">
    <property type="component" value="Unassembled WGS sequence"/>
</dbReference>
<protein>
    <recommendedName>
        <fullName evidence="6">Hydrolase TatD</fullName>
    </recommendedName>
</protein>
<dbReference type="Pfam" id="PF01026">
    <property type="entry name" value="TatD_DNase"/>
    <property type="match status" value="1"/>
</dbReference>
<dbReference type="InterPro" id="IPR001130">
    <property type="entry name" value="TatD-like"/>
</dbReference>
<feature type="binding site" evidence="3">
    <location>
        <position position="130"/>
    </location>
    <ligand>
        <name>a divalent metal cation</name>
        <dbReference type="ChEBI" id="CHEBI:60240"/>
        <label>2</label>
    </ligand>
</feature>
<reference evidence="4 5" key="1">
    <citation type="journal article" date="2016" name="Nat. Commun.">
        <title>Thousands of microbial genomes shed light on interconnected biogeochemical processes in an aquifer system.</title>
        <authorList>
            <person name="Anantharaman K."/>
            <person name="Brown C.T."/>
            <person name="Hug L.A."/>
            <person name="Sharon I."/>
            <person name="Castelle C.J."/>
            <person name="Probst A.J."/>
            <person name="Thomas B.C."/>
            <person name="Singh A."/>
            <person name="Wilkins M.J."/>
            <person name="Karaoz U."/>
            <person name="Brodie E.L."/>
            <person name="Williams K.H."/>
            <person name="Hubbard S.S."/>
            <person name="Banfield J.F."/>
        </authorList>
    </citation>
    <scope>NUCLEOTIDE SEQUENCE [LARGE SCALE GENOMIC DNA]</scope>
</reference>
<dbReference type="NCBIfam" id="TIGR00010">
    <property type="entry name" value="YchF/TatD family DNA exonuclease"/>
    <property type="match status" value="1"/>
</dbReference>
<evidence type="ECO:0000313" key="4">
    <source>
        <dbReference type="EMBL" id="OGG65052.1"/>
    </source>
</evidence>
<dbReference type="InterPro" id="IPR015991">
    <property type="entry name" value="TatD/YcfH-like"/>
</dbReference>
<name>A0A1F6DVK0_9BACT</name>
<organism evidence="4 5">
    <name type="scientific">Candidatus Kaiserbacteria bacterium RIFCSPHIGHO2_02_FULL_55_17</name>
    <dbReference type="NCBI Taxonomy" id="1798496"/>
    <lineage>
        <taxon>Bacteria</taxon>
        <taxon>Candidatus Kaiseribacteriota</taxon>
    </lineage>
</organism>
<evidence type="ECO:0008006" key="6">
    <source>
        <dbReference type="Google" id="ProtNLM"/>
    </source>
</evidence>
<dbReference type="PANTHER" id="PTHR46124:SF2">
    <property type="entry name" value="D-AMINOACYL-TRNA DEACYLASE"/>
    <property type="match status" value="1"/>
</dbReference>
<dbReference type="PIRSF" id="PIRSF005902">
    <property type="entry name" value="DNase_TatD"/>
    <property type="match status" value="1"/>
</dbReference>
<keyword evidence="1 3" id="KW-0479">Metal-binding</keyword>
<evidence type="ECO:0000256" key="3">
    <source>
        <dbReference type="PIRSR" id="PIRSR005902-1"/>
    </source>
</evidence>
<comment type="caution">
    <text evidence="4">The sequence shown here is derived from an EMBL/GenBank/DDBJ whole genome shotgun (WGS) entry which is preliminary data.</text>
</comment>
<dbReference type="SUPFAM" id="SSF51556">
    <property type="entry name" value="Metallo-dependent hydrolases"/>
    <property type="match status" value="1"/>
</dbReference>
<gene>
    <name evidence="4" type="ORF">A3C94_03150</name>
</gene>
<dbReference type="FunFam" id="3.20.20.140:FF:000005">
    <property type="entry name" value="TatD family hydrolase"/>
    <property type="match status" value="1"/>
</dbReference>
<dbReference type="CDD" id="cd01310">
    <property type="entry name" value="TatD_DNAse"/>
    <property type="match status" value="1"/>
</dbReference>
<feature type="binding site" evidence="3">
    <location>
        <position position="11"/>
    </location>
    <ligand>
        <name>a divalent metal cation</name>
        <dbReference type="ChEBI" id="CHEBI:60240"/>
        <label>1</label>
    </ligand>
</feature>